<dbReference type="RefSeq" id="XP_001874142.1">
    <property type="nucleotide sequence ID" value="XM_001874107.1"/>
</dbReference>
<proteinExistence type="predicted"/>
<feature type="region of interest" description="Disordered" evidence="1">
    <location>
        <begin position="1"/>
        <end position="24"/>
    </location>
</feature>
<sequence>MLTAKKSKAVAKSDTKPVAATSASIEAVNSEDELAAMAAIPPNPPSRNGLDSDEDWDVSCYHLGLKKYCLKEPKLFDVAFSNEKKKTQLYYYVKLSLSSLDSAWTSHVVKAVVTPSLCLPVILHLPW</sequence>
<dbReference type="OrthoDB" id="2369050at2759"/>
<keyword evidence="3" id="KW-1185">Reference proteome</keyword>
<dbReference type="Proteomes" id="UP000001194">
    <property type="component" value="Unassembled WGS sequence"/>
</dbReference>
<evidence type="ECO:0000313" key="3">
    <source>
        <dbReference type="Proteomes" id="UP000001194"/>
    </source>
</evidence>
<dbReference type="InParanoid" id="B0CNI8"/>
<reference evidence="2 3" key="1">
    <citation type="journal article" date="2008" name="Nature">
        <title>The genome of Laccaria bicolor provides insights into mycorrhizal symbiosis.</title>
        <authorList>
            <person name="Martin F."/>
            <person name="Aerts A."/>
            <person name="Ahren D."/>
            <person name="Brun A."/>
            <person name="Danchin E.G.J."/>
            <person name="Duchaussoy F."/>
            <person name="Gibon J."/>
            <person name="Kohler A."/>
            <person name="Lindquist E."/>
            <person name="Pereda V."/>
            <person name="Salamov A."/>
            <person name="Shapiro H.J."/>
            <person name="Wuyts J."/>
            <person name="Blaudez D."/>
            <person name="Buee M."/>
            <person name="Brokstein P."/>
            <person name="Canbaeck B."/>
            <person name="Cohen D."/>
            <person name="Courty P.E."/>
            <person name="Coutinho P.M."/>
            <person name="Delaruelle C."/>
            <person name="Detter J.C."/>
            <person name="Deveau A."/>
            <person name="DiFazio S."/>
            <person name="Duplessis S."/>
            <person name="Fraissinet-Tachet L."/>
            <person name="Lucic E."/>
            <person name="Frey-Klett P."/>
            <person name="Fourrey C."/>
            <person name="Feussner I."/>
            <person name="Gay G."/>
            <person name="Grimwood J."/>
            <person name="Hoegger P.J."/>
            <person name="Jain P."/>
            <person name="Kilaru S."/>
            <person name="Labbe J."/>
            <person name="Lin Y.C."/>
            <person name="Legue V."/>
            <person name="Le Tacon F."/>
            <person name="Marmeisse R."/>
            <person name="Melayah D."/>
            <person name="Montanini B."/>
            <person name="Muratet M."/>
            <person name="Nehls U."/>
            <person name="Niculita-Hirzel H."/>
            <person name="Oudot-Le Secq M.P."/>
            <person name="Peter M."/>
            <person name="Quesneville H."/>
            <person name="Rajashekar B."/>
            <person name="Reich M."/>
            <person name="Rouhier N."/>
            <person name="Schmutz J."/>
            <person name="Yin T."/>
            <person name="Chalot M."/>
            <person name="Henrissat B."/>
            <person name="Kuees U."/>
            <person name="Lucas S."/>
            <person name="Van de Peer Y."/>
            <person name="Podila G.K."/>
            <person name="Polle A."/>
            <person name="Pukkila P.J."/>
            <person name="Richardson P.M."/>
            <person name="Rouze P."/>
            <person name="Sanders I.R."/>
            <person name="Stajich J.E."/>
            <person name="Tunlid A."/>
            <person name="Tuskan G."/>
            <person name="Grigoriev I.V."/>
        </authorList>
    </citation>
    <scope>NUCLEOTIDE SEQUENCE [LARGE SCALE GENOMIC DNA]</scope>
    <source>
        <strain evidence="3">S238N-H82 / ATCC MYA-4686</strain>
    </source>
</reference>
<protein>
    <submittedName>
        <fullName evidence="2">Predicted protein</fullName>
    </submittedName>
</protein>
<gene>
    <name evidence="2" type="ORF">LACBIDRAFT_321022</name>
</gene>
<dbReference type="EMBL" id="DS547091">
    <property type="protein sequence ID" value="EDR15934.1"/>
    <property type="molecule type" value="Genomic_DNA"/>
</dbReference>
<dbReference type="AlphaFoldDB" id="B0CNI8"/>
<accession>B0CNI8</accession>
<dbReference type="KEGG" id="lbc:LACBIDRAFT_321022"/>
<evidence type="ECO:0000313" key="2">
    <source>
        <dbReference type="EMBL" id="EDR15934.1"/>
    </source>
</evidence>
<organism evidence="3">
    <name type="scientific">Laccaria bicolor (strain S238N-H82 / ATCC MYA-4686)</name>
    <name type="common">Bicoloured deceiver</name>
    <name type="synonym">Laccaria laccata var. bicolor</name>
    <dbReference type="NCBI Taxonomy" id="486041"/>
    <lineage>
        <taxon>Eukaryota</taxon>
        <taxon>Fungi</taxon>
        <taxon>Dikarya</taxon>
        <taxon>Basidiomycota</taxon>
        <taxon>Agaricomycotina</taxon>
        <taxon>Agaricomycetes</taxon>
        <taxon>Agaricomycetidae</taxon>
        <taxon>Agaricales</taxon>
        <taxon>Agaricineae</taxon>
        <taxon>Hydnangiaceae</taxon>
        <taxon>Laccaria</taxon>
    </lineage>
</organism>
<dbReference type="GeneID" id="6068760"/>
<dbReference type="HOGENOM" id="CLU_2038446_0_0_1"/>
<name>B0CNI8_LACBS</name>
<evidence type="ECO:0000256" key="1">
    <source>
        <dbReference type="SAM" id="MobiDB-lite"/>
    </source>
</evidence>